<accession>A0A6N6N1M2</accession>
<dbReference type="Gene3D" id="3.90.550.10">
    <property type="entry name" value="Spore Coat Polysaccharide Biosynthesis Protein SpsA, Chain A"/>
    <property type="match status" value="1"/>
</dbReference>
<dbReference type="InterPro" id="IPR029044">
    <property type="entry name" value="Nucleotide-diphossugar_trans"/>
</dbReference>
<evidence type="ECO:0000313" key="2">
    <source>
        <dbReference type="Proteomes" id="UP000438699"/>
    </source>
</evidence>
<dbReference type="EMBL" id="WAIE01000004">
    <property type="protein sequence ID" value="KAB1441295.1"/>
    <property type="molecule type" value="Genomic_DNA"/>
</dbReference>
<dbReference type="InterPro" id="IPR003329">
    <property type="entry name" value="Cytidylyl_trans"/>
</dbReference>
<keyword evidence="2" id="KW-1185">Reference proteome</keyword>
<sequence>MKVLGLITARGGSKGVPGKNWKMIAGRPLIAWTVAAARACSCLDRIVVSTDHEEIAEAARNAGAEVPFMRPEELSRDDSPHIDCVLHALDWLEREQGYVPDCVCLLQPTSPLRLPEDIDGAVAMAERLMREKGAAAVISVTDCPHHPYLARKQDESGRLLPFMEHDIAYQRRQDLPPALATNGAVYVNSVRSLREDKTFYPAECYGYHMPQERSLEIDTPWEFSLVEAVLQMQQEKGA</sequence>
<dbReference type="CDD" id="cd02513">
    <property type="entry name" value="CMP-NeuAc_Synthase"/>
    <property type="match status" value="1"/>
</dbReference>
<dbReference type="AlphaFoldDB" id="A0A6N6N1M2"/>
<dbReference type="PANTHER" id="PTHR21485">
    <property type="entry name" value="HAD SUPERFAMILY MEMBERS CMAS AND KDSC"/>
    <property type="match status" value="1"/>
</dbReference>
<dbReference type="RefSeq" id="WP_151151038.1">
    <property type="nucleotide sequence ID" value="NZ_WAIE01000004.1"/>
</dbReference>
<organism evidence="1 2">
    <name type="scientific">Pseudodesulfovibrio senegalensis</name>
    <dbReference type="NCBI Taxonomy" id="1721087"/>
    <lineage>
        <taxon>Bacteria</taxon>
        <taxon>Pseudomonadati</taxon>
        <taxon>Thermodesulfobacteriota</taxon>
        <taxon>Desulfovibrionia</taxon>
        <taxon>Desulfovibrionales</taxon>
        <taxon>Desulfovibrionaceae</taxon>
    </lineage>
</organism>
<dbReference type="InterPro" id="IPR050793">
    <property type="entry name" value="CMP-NeuNAc_synthase"/>
</dbReference>
<comment type="caution">
    <text evidence="1">The sequence shown here is derived from an EMBL/GenBank/DDBJ whole genome shotgun (WGS) entry which is preliminary data.</text>
</comment>
<gene>
    <name evidence="1" type="ORF">F8A88_10080</name>
</gene>
<dbReference type="OrthoDB" id="9805604at2"/>
<reference evidence="1 2" key="1">
    <citation type="journal article" date="2017" name="Int. J. Syst. Evol. Microbiol.">
        <title>Desulfovibrio senegalensis sp. nov., a mesophilic sulfate reducer isolated from marine sediment.</title>
        <authorList>
            <person name="Thioye A."/>
            <person name="Gam Z.B.A."/>
            <person name="Mbengue M."/>
            <person name="Cayol J.L."/>
            <person name="Joseph-Bartoli M."/>
            <person name="Toure-Kane C."/>
            <person name="Labat M."/>
        </authorList>
    </citation>
    <scope>NUCLEOTIDE SEQUENCE [LARGE SCALE GENOMIC DNA]</scope>
    <source>
        <strain evidence="1 2">DSM 101509</strain>
    </source>
</reference>
<evidence type="ECO:0000313" key="1">
    <source>
        <dbReference type="EMBL" id="KAB1441295.1"/>
    </source>
</evidence>
<dbReference type="GO" id="GO:0008781">
    <property type="term" value="F:N-acylneuraminate cytidylyltransferase activity"/>
    <property type="evidence" value="ECO:0007669"/>
    <property type="project" value="TreeGrafter"/>
</dbReference>
<dbReference type="SUPFAM" id="SSF53448">
    <property type="entry name" value="Nucleotide-diphospho-sugar transferases"/>
    <property type="match status" value="1"/>
</dbReference>
<dbReference type="Proteomes" id="UP000438699">
    <property type="component" value="Unassembled WGS sequence"/>
</dbReference>
<keyword evidence="1" id="KW-0548">Nucleotidyltransferase</keyword>
<name>A0A6N6N1M2_9BACT</name>
<keyword evidence="1" id="KW-0808">Transferase</keyword>
<dbReference type="Pfam" id="PF02348">
    <property type="entry name" value="CTP_transf_3"/>
    <property type="match status" value="1"/>
</dbReference>
<dbReference type="PANTHER" id="PTHR21485:SF6">
    <property type="entry name" value="N-ACYLNEURAMINATE CYTIDYLYLTRANSFERASE-RELATED"/>
    <property type="match status" value="1"/>
</dbReference>
<proteinExistence type="predicted"/>
<protein>
    <submittedName>
        <fullName evidence="1">Acylneuraminate cytidylyltransferase family protein</fullName>
    </submittedName>
</protein>